<sequence length="111" mass="12375">MSIKLFAAGCTLIILTGCTNIYFDNGIQSKVSNKTLKSSQWHHNFALALYEGSEPLDLTTHCPQGEWQSVHTYKSFTNGLAEVVVNQIGPAWYPKTVEVQCNKVPFKAKQL</sequence>
<accession>A0AAP6Y7C5</accession>
<proteinExistence type="predicted"/>
<name>A0AAP6Y7C5_9GAMM</name>
<protein>
    <recommendedName>
        <fullName evidence="3">Lipoprotein</fullName>
    </recommendedName>
</protein>
<dbReference type="PROSITE" id="PS51257">
    <property type="entry name" value="PROKAR_LIPOPROTEIN"/>
    <property type="match status" value="1"/>
</dbReference>
<evidence type="ECO:0008006" key="3">
    <source>
        <dbReference type="Google" id="ProtNLM"/>
    </source>
</evidence>
<dbReference type="Proteomes" id="UP000549590">
    <property type="component" value="Unassembled WGS sequence"/>
</dbReference>
<evidence type="ECO:0000313" key="2">
    <source>
        <dbReference type="Proteomes" id="UP000549590"/>
    </source>
</evidence>
<dbReference type="InterPro" id="IPR010438">
    <property type="entry name" value="Lambda_Bor"/>
</dbReference>
<organism evidence="1 2">
    <name type="scientific">Pseudoalteromonas arctica</name>
    <dbReference type="NCBI Taxonomy" id="394751"/>
    <lineage>
        <taxon>Bacteria</taxon>
        <taxon>Pseudomonadati</taxon>
        <taxon>Pseudomonadota</taxon>
        <taxon>Gammaproteobacteria</taxon>
        <taxon>Alteromonadales</taxon>
        <taxon>Pseudoalteromonadaceae</taxon>
        <taxon>Pseudoalteromonas</taxon>
    </lineage>
</organism>
<dbReference type="Pfam" id="PF06291">
    <property type="entry name" value="Lambda_Bor"/>
    <property type="match status" value="1"/>
</dbReference>
<comment type="caution">
    <text evidence="1">The sequence shown here is derived from an EMBL/GenBank/DDBJ whole genome shotgun (WGS) entry which is preliminary data.</text>
</comment>
<gene>
    <name evidence="1" type="ORF">HHE94_18925</name>
</gene>
<dbReference type="EMBL" id="JABBYB010000015">
    <property type="protein sequence ID" value="NMP04780.1"/>
    <property type="molecule type" value="Genomic_DNA"/>
</dbReference>
<dbReference type="AlphaFoldDB" id="A0AAP6Y7C5"/>
<dbReference type="RefSeq" id="WP_024591364.1">
    <property type="nucleotide sequence ID" value="NZ_JABBYB010000015.1"/>
</dbReference>
<reference evidence="1 2" key="1">
    <citation type="submission" date="2020-04" db="EMBL/GenBank/DDBJ databases">
        <title>Genome sequencing and assembly of Pseudoalteromonas arctica.</title>
        <authorList>
            <person name="Cook G.M."/>
        </authorList>
    </citation>
    <scope>NUCLEOTIDE SEQUENCE [LARGE SCALE GENOMIC DNA]</scope>
    <source>
        <strain evidence="1 2">NEC-BIFX-2020_001</strain>
    </source>
</reference>
<evidence type="ECO:0000313" key="1">
    <source>
        <dbReference type="EMBL" id="NMP04780.1"/>
    </source>
</evidence>